<feature type="compositionally biased region" description="Low complexity" evidence="5">
    <location>
        <begin position="242"/>
        <end position="257"/>
    </location>
</feature>
<dbReference type="Pfam" id="PF18535">
    <property type="entry name" value="Gal11_ABD1"/>
    <property type="match status" value="1"/>
</dbReference>
<keyword evidence="9" id="KW-1185">Reference proteome</keyword>
<comment type="similarity">
    <text evidence="2">Belongs to the Mediator complex subunit 15 family.</text>
</comment>
<protein>
    <recommendedName>
        <fullName evidence="3">Mediator of RNA polymerase II transcription subunit 15</fullName>
    </recommendedName>
</protein>
<dbReference type="EMBL" id="KE503206">
    <property type="protein sequence ID" value="EPX74316.1"/>
    <property type="molecule type" value="Genomic_DNA"/>
</dbReference>
<feature type="compositionally biased region" description="Polar residues" evidence="5">
    <location>
        <begin position="431"/>
        <end position="484"/>
    </location>
</feature>
<evidence type="ECO:0000256" key="3">
    <source>
        <dbReference type="ARBA" id="ARBA00019613"/>
    </source>
</evidence>
<dbReference type="RefSeq" id="XP_013017468.1">
    <property type="nucleotide sequence ID" value="XM_013162014.1"/>
</dbReference>
<dbReference type="AlphaFoldDB" id="S9PYZ9"/>
<keyword evidence="4" id="KW-0539">Nucleus</keyword>
<dbReference type="Pfam" id="PF16987">
    <property type="entry name" value="KIX_2"/>
    <property type="match status" value="1"/>
</dbReference>
<dbReference type="Pfam" id="PF05397">
    <property type="entry name" value="Med15_fungi"/>
    <property type="match status" value="1"/>
</dbReference>
<dbReference type="GeneID" id="25032498"/>
<dbReference type="Proteomes" id="UP000016088">
    <property type="component" value="Unassembled WGS sequence"/>
</dbReference>
<organism evidence="8 9">
    <name type="scientific">Schizosaccharomyces octosporus (strain yFS286)</name>
    <name type="common">Fission yeast</name>
    <name type="synonym">Octosporomyces octosporus</name>
    <dbReference type="NCBI Taxonomy" id="483514"/>
    <lineage>
        <taxon>Eukaryota</taxon>
        <taxon>Fungi</taxon>
        <taxon>Dikarya</taxon>
        <taxon>Ascomycota</taxon>
        <taxon>Taphrinomycotina</taxon>
        <taxon>Schizosaccharomycetes</taxon>
        <taxon>Schizosaccharomycetales</taxon>
        <taxon>Schizosaccharomycetaceae</taxon>
        <taxon>Schizosaccharomyces</taxon>
    </lineage>
</organism>
<proteinExistence type="inferred from homology"/>
<evidence type="ECO:0000256" key="1">
    <source>
        <dbReference type="ARBA" id="ARBA00004123"/>
    </source>
</evidence>
<accession>S9PYZ9</accession>
<feature type="domain" description="Mediator complex subunit 15 KIX" evidence="6">
    <location>
        <begin position="7"/>
        <end position="82"/>
    </location>
</feature>
<evidence type="ECO:0000313" key="8">
    <source>
        <dbReference type="EMBL" id="EPX74316.1"/>
    </source>
</evidence>
<feature type="region of interest" description="Disordered" evidence="5">
    <location>
        <begin position="672"/>
        <end position="706"/>
    </location>
</feature>
<dbReference type="VEuPathDB" id="FungiDB:SOCG_03526"/>
<dbReference type="HOGENOM" id="CLU_297391_0_0_1"/>
<feature type="compositionally biased region" description="Low complexity" evidence="5">
    <location>
        <begin position="154"/>
        <end position="165"/>
    </location>
</feature>
<evidence type="ECO:0000256" key="4">
    <source>
        <dbReference type="ARBA" id="ARBA00023242"/>
    </source>
</evidence>
<dbReference type="GO" id="GO:0003712">
    <property type="term" value="F:transcription coregulator activity"/>
    <property type="evidence" value="ECO:0007669"/>
    <property type="project" value="InterPro"/>
</dbReference>
<dbReference type="InterPro" id="IPR036529">
    <property type="entry name" value="KIX_dom_sf"/>
</dbReference>
<gene>
    <name evidence="8" type="ORF">SOCG_03526</name>
</gene>
<feature type="compositionally biased region" description="Low complexity" evidence="5">
    <location>
        <begin position="279"/>
        <end position="289"/>
    </location>
</feature>
<dbReference type="OrthoDB" id="1938591at2759"/>
<dbReference type="GO" id="GO:0016592">
    <property type="term" value="C:mediator complex"/>
    <property type="evidence" value="ECO:0007669"/>
    <property type="project" value="InterPro"/>
</dbReference>
<evidence type="ECO:0000256" key="5">
    <source>
        <dbReference type="SAM" id="MobiDB-lite"/>
    </source>
</evidence>
<evidence type="ECO:0000313" key="9">
    <source>
        <dbReference type="Proteomes" id="UP000016088"/>
    </source>
</evidence>
<dbReference type="InterPro" id="IPR033789">
    <property type="entry name" value="Gal11_coact"/>
</dbReference>
<dbReference type="Gene3D" id="1.10.287.2920">
    <property type="match status" value="1"/>
</dbReference>
<dbReference type="InterPro" id="IPR008626">
    <property type="entry name" value="Mediator_Med15_fun"/>
</dbReference>
<comment type="subcellular location">
    <subcellularLocation>
        <location evidence="1">Nucleus</location>
    </subcellularLocation>
</comment>
<dbReference type="CDD" id="cd12191">
    <property type="entry name" value="gal11_coact"/>
    <property type="match status" value="1"/>
</dbReference>
<evidence type="ECO:0000256" key="2">
    <source>
        <dbReference type="ARBA" id="ARBA00009807"/>
    </source>
</evidence>
<feature type="domain" description="Gal11 coactivator" evidence="7">
    <location>
        <begin position="306"/>
        <end position="366"/>
    </location>
</feature>
<reference evidence="8 9" key="1">
    <citation type="journal article" date="2011" name="Science">
        <title>Comparative functional genomics of the fission yeasts.</title>
        <authorList>
            <person name="Rhind N."/>
            <person name="Chen Z."/>
            <person name="Yassour M."/>
            <person name="Thompson D.A."/>
            <person name="Haas B.J."/>
            <person name="Habib N."/>
            <person name="Wapinski I."/>
            <person name="Roy S."/>
            <person name="Lin M.F."/>
            <person name="Heiman D.I."/>
            <person name="Young S.K."/>
            <person name="Furuya K."/>
            <person name="Guo Y."/>
            <person name="Pidoux A."/>
            <person name="Chen H.M."/>
            <person name="Robbertse B."/>
            <person name="Goldberg J.M."/>
            <person name="Aoki K."/>
            <person name="Bayne E.H."/>
            <person name="Berlin A.M."/>
            <person name="Desjardins C.A."/>
            <person name="Dobbs E."/>
            <person name="Dukaj L."/>
            <person name="Fan L."/>
            <person name="FitzGerald M.G."/>
            <person name="French C."/>
            <person name="Gujja S."/>
            <person name="Hansen K."/>
            <person name="Keifenheim D."/>
            <person name="Levin J.Z."/>
            <person name="Mosher R.A."/>
            <person name="Mueller C.A."/>
            <person name="Pfiffner J."/>
            <person name="Priest M."/>
            <person name="Russ C."/>
            <person name="Smialowska A."/>
            <person name="Swoboda P."/>
            <person name="Sykes S.M."/>
            <person name="Vaughn M."/>
            <person name="Vengrova S."/>
            <person name="Yoder R."/>
            <person name="Zeng Q."/>
            <person name="Allshire R."/>
            <person name="Baulcombe D."/>
            <person name="Birren B.W."/>
            <person name="Brown W."/>
            <person name="Ekwall K."/>
            <person name="Kellis M."/>
            <person name="Leatherwood J."/>
            <person name="Levin H."/>
            <person name="Margalit H."/>
            <person name="Martienssen R."/>
            <person name="Nieduszynski C.A."/>
            <person name="Spatafora J.W."/>
            <person name="Friedman N."/>
            <person name="Dalgaard J.Z."/>
            <person name="Baumann P."/>
            <person name="Niki H."/>
            <person name="Regev A."/>
            <person name="Nusbaum C."/>
        </authorList>
    </citation>
    <scope>NUCLEOTIDE SEQUENCE [LARGE SCALE GENOMIC DNA]</scope>
    <source>
        <strain evidence="9">yFS286</strain>
    </source>
</reference>
<feature type="region of interest" description="Disordered" evidence="5">
    <location>
        <begin position="722"/>
        <end position="741"/>
    </location>
</feature>
<dbReference type="GO" id="GO:0006357">
    <property type="term" value="P:regulation of transcription by RNA polymerase II"/>
    <property type="evidence" value="ECO:0007669"/>
    <property type="project" value="InterPro"/>
</dbReference>
<dbReference type="GO" id="GO:0036033">
    <property type="term" value="F:mediator complex binding"/>
    <property type="evidence" value="ECO:0007669"/>
    <property type="project" value="EnsemblFungi"/>
</dbReference>
<feature type="region of interest" description="Disordered" evidence="5">
    <location>
        <begin position="417"/>
        <end position="514"/>
    </location>
</feature>
<feature type="region of interest" description="Disordered" evidence="5">
    <location>
        <begin position="788"/>
        <end position="811"/>
    </location>
</feature>
<name>S9PYZ9_SCHOY</name>
<evidence type="ECO:0000259" key="7">
    <source>
        <dbReference type="Pfam" id="PF18535"/>
    </source>
</evidence>
<dbReference type="OMA" id="RYQKYYE"/>
<feature type="compositionally biased region" description="Low complexity" evidence="5">
    <location>
        <begin position="678"/>
        <end position="697"/>
    </location>
</feature>
<feature type="region of interest" description="Disordered" evidence="5">
    <location>
        <begin position="154"/>
        <end position="191"/>
    </location>
</feature>
<feature type="region of interest" description="Disordered" evidence="5">
    <location>
        <begin position="242"/>
        <end position="296"/>
    </location>
</feature>
<feature type="compositionally biased region" description="Polar residues" evidence="5">
    <location>
        <begin position="258"/>
        <end position="278"/>
    </location>
</feature>
<dbReference type="GO" id="GO:0000785">
    <property type="term" value="C:chromatin"/>
    <property type="evidence" value="ECO:0007669"/>
    <property type="project" value="EnsemblFungi"/>
</dbReference>
<sequence>MNRNVEKGWQTQIRPNERQSIALQIAQTLRIISPSISEVQLMNMALSFERQAFDGANSKHEYLTTCSKKTAQLRDQIREHLQAAQMKQAQNFRNNGNINTVPQVPPATAGRMATNSRVLPRMQNQTMPMQPGGVQQQFAGNVKLTPQQRQLLYQQSQLQQQQQQQQPPPPQPVSDTTQGRTAQPRVPPAFSQQQLNNLCAQISTLLARTGTPPIPLQKLQSMPPARLISLYQNQVQKFRSLQQLQQQQKQDQQQTKQSGNAPFNAVNSAGQPYSNMANQQQTQPHVSQQPRPANVPSNASVRQNLEMLNIPVPKQLFAQIPGLPSNIKLWRDVIELGKNQRLTPEQAKAIGILYQKHMQVLLQHRQLKMQSARVNQASQTPQAPEKFGNVPVDPGVPATSQQAYAQQMRNANVTNQAVNPQGGNIPLNIDTVPNSAKPNYQNYAPSTARATSQSLKSNVSPTDVPNIAPSNVELNPTFNASVSPPSYPLKSSDVPSGPPVANQPAEKPFANPNTSGNVSAYIVQQLLESGGTMGQQKMTVRIRELTERVMHSMIRPIPLELPHDQKVIIAELVKSAYPMFSRTNQLIYLFYCLTANEEATVQLIQMRHIFKLQLEGLQQGVFTSTPQMMAKIKEKTSRYFAYVRTQLIRLHHEVKVNGQSLTAALAQISTSMRGSSAQQQHQQQQQQQRNQKQPQAQHIPPQYQRNAGMQPQNEFINKAQTASLPSQVRNVPKPPNESNLDEHQLNLNVLTKAQQEAQLKEKAISEVMKHSLRPEDLKLPIGKRKKLEHASPPANIPTTQKPSLRTPEGSTMVVDETPVSSSMVNDGFNDTLAKGSDSYKAREEATANPLKYAIDAFVTLDHEDEISAVKSGLTPNSAIKTPQSFFIPSSTPDLNAGKNSLSPANILTLEGKFTYDDDAELWADGIQDSSAGNEVTKAADGGMEMDVKDVSMDADSAYKIPEEESFVKLTDNENDPWNDFIREKQLTTKRKERGEDINEFTSMNPSNIWQVVI</sequence>
<evidence type="ECO:0000259" key="6">
    <source>
        <dbReference type="Pfam" id="PF16987"/>
    </source>
</evidence>
<dbReference type="InterPro" id="IPR036546">
    <property type="entry name" value="MED15_KIX"/>
</dbReference>
<dbReference type="Gene3D" id="1.10.246.20">
    <property type="entry name" value="Coactivator CBP, KIX domain"/>
    <property type="match status" value="1"/>
</dbReference>
<dbReference type="eggNOG" id="ENOG502QVXD">
    <property type="taxonomic scope" value="Eukaryota"/>
</dbReference>